<dbReference type="EMBL" id="SAUN01000001">
    <property type="protein sequence ID" value="RVX41714.1"/>
    <property type="molecule type" value="Genomic_DNA"/>
</dbReference>
<organism evidence="2 3">
    <name type="scientific">Nonomuraea polychroma</name>
    <dbReference type="NCBI Taxonomy" id="46176"/>
    <lineage>
        <taxon>Bacteria</taxon>
        <taxon>Bacillati</taxon>
        <taxon>Actinomycetota</taxon>
        <taxon>Actinomycetes</taxon>
        <taxon>Streptosporangiales</taxon>
        <taxon>Streptosporangiaceae</taxon>
        <taxon>Nonomuraea</taxon>
    </lineage>
</organism>
<proteinExistence type="predicted"/>
<dbReference type="AlphaFoldDB" id="A0A438M7L9"/>
<name>A0A438M7L9_9ACTN</name>
<keyword evidence="3" id="KW-1185">Reference proteome</keyword>
<protein>
    <submittedName>
        <fullName evidence="2">Uncharacterized protein</fullName>
    </submittedName>
</protein>
<gene>
    <name evidence="2" type="ORF">EDD27_4279</name>
</gene>
<reference evidence="2 3" key="1">
    <citation type="submission" date="2019-01" db="EMBL/GenBank/DDBJ databases">
        <title>Sequencing the genomes of 1000 actinobacteria strains.</title>
        <authorList>
            <person name="Klenk H.-P."/>
        </authorList>
    </citation>
    <scope>NUCLEOTIDE SEQUENCE [LARGE SCALE GENOMIC DNA]</scope>
    <source>
        <strain evidence="2 3">DSM 43925</strain>
    </source>
</reference>
<comment type="caution">
    <text evidence="2">The sequence shown here is derived from an EMBL/GenBank/DDBJ whole genome shotgun (WGS) entry which is preliminary data.</text>
</comment>
<feature type="region of interest" description="Disordered" evidence="1">
    <location>
        <begin position="1"/>
        <end position="29"/>
    </location>
</feature>
<sequence>MPPDSRTSCTPSAPATATATTQSRRSTADRIQQRVDCLSRNRDAILACLAVVEASQKPES</sequence>
<dbReference type="Proteomes" id="UP000284824">
    <property type="component" value="Unassembled WGS sequence"/>
</dbReference>
<evidence type="ECO:0000313" key="3">
    <source>
        <dbReference type="Proteomes" id="UP000284824"/>
    </source>
</evidence>
<evidence type="ECO:0000256" key="1">
    <source>
        <dbReference type="SAM" id="MobiDB-lite"/>
    </source>
</evidence>
<feature type="compositionally biased region" description="Low complexity" evidence="1">
    <location>
        <begin position="1"/>
        <end position="25"/>
    </location>
</feature>
<accession>A0A438M7L9</accession>
<evidence type="ECO:0000313" key="2">
    <source>
        <dbReference type="EMBL" id="RVX41714.1"/>
    </source>
</evidence>